<evidence type="ECO:0000256" key="5">
    <source>
        <dbReference type="ARBA" id="ARBA00022691"/>
    </source>
</evidence>
<feature type="binding site" evidence="9">
    <location>
        <position position="93"/>
    </location>
    <ligand>
        <name>[4Fe-4S] cluster</name>
        <dbReference type="ChEBI" id="CHEBI:49883"/>
    </ligand>
</feature>
<dbReference type="GO" id="GO:0070041">
    <property type="term" value="F:rRNA (uridine-C5-)-methyltransferase activity"/>
    <property type="evidence" value="ECO:0007669"/>
    <property type="project" value="UniProtKB-UniRule"/>
</dbReference>
<evidence type="ECO:0000313" key="13">
    <source>
        <dbReference type="Proteomes" id="UP000005089"/>
    </source>
</evidence>
<dbReference type="eggNOG" id="COG2265">
    <property type="taxonomic scope" value="Bacteria"/>
</dbReference>
<keyword evidence="2 9" id="KW-0698">rRNA processing</keyword>
<feature type="binding site" evidence="9">
    <location>
        <position position="321"/>
    </location>
    <ligand>
        <name>S-adenosyl-L-methionine</name>
        <dbReference type="ChEBI" id="CHEBI:59789"/>
    </ligand>
</feature>
<dbReference type="PROSITE" id="PS50926">
    <property type="entry name" value="TRAM"/>
    <property type="match status" value="1"/>
</dbReference>
<dbReference type="HOGENOM" id="CLU_014689_8_2_4"/>
<proteinExistence type="inferred from homology"/>
<evidence type="ECO:0000256" key="1">
    <source>
        <dbReference type="ARBA" id="ARBA00022485"/>
    </source>
</evidence>
<dbReference type="GO" id="GO:0051539">
    <property type="term" value="F:4 iron, 4 sulfur cluster binding"/>
    <property type="evidence" value="ECO:0007669"/>
    <property type="project" value="UniProtKB-KW"/>
</dbReference>
<dbReference type="Gene3D" id="2.40.50.1070">
    <property type="match status" value="1"/>
</dbReference>
<comment type="similarity">
    <text evidence="9">Belongs to the class I-like SAM-binding methyltransferase superfamily. RNA M5U methyltransferase family. RlmD subfamily.</text>
</comment>
<evidence type="ECO:0000256" key="9">
    <source>
        <dbReference type="HAMAP-Rule" id="MF_01010"/>
    </source>
</evidence>
<evidence type="ECO:0000256" key="8">
    <source>
        <dbReference type="ARBA" id="ARBA00023014"/>
    </source>
</evidence>
<feature type="binding site" evidence="9 10">
    <location>
        <position position="316"/>
    </location>
    <ligand>
        <name>S-adenosyl-L-methionine</name>
        <dbReference type="ChEBI" id="CHEBI:59789"/>
    </ligand>
</feature>
<dbReference type="PROSITE" id="PS01231">
    <property type="entry name" value="TRMA_2"/>
    <property type="match status" value="1"/>
</dbReference>
<evidence type="ECO:0000256" key="4">
    <source>
        <dbReference type="ARBA" id="ARBA00022679"/>
    </source>
</evidence>
<evidence type="ECO:0000259" key="11">
    <source>
        <dbReference type="PROSITE" id="PS50926"/>
    </source>
</evidence>
<dbReference type="GO" id="GO:0003723">
    <property type="term" value="F:RNA binding"/>
    <property type="evidence" value="ECO:0007669"/>
    <property type="project" value="InterPro"/>
</dbReference>
<dbReference type="InterPro" id="IPR029063">
    <property type="entry name" value="SAM-dependent_MTases_sf"/>
</dbReference>
<keyword evidence="5 9" id="KW-0949">S-adenosyl-L-methionine</keyword>
<comment type="catalytic activity">
    <reaction evidence="9">
        <text>uridine(1939) in 23S rRNA + S-adenosyl-L-methionine = 5-methyluridine(1939) in 23S rRNA + S-adenosyl-L-homocysteine + H(+)</text>
        <dbReference type="Rhea" id="RHEA:42908"/>
        <dbReference type="Rhea" id="RHEA-COMP:10278"/>
        <dbReference type="Rhea" id="RHEA-COMP:10279"/>
        <dbReference type="ChEBI" id="CHEBI:15378"/>
        <dbReference type="ChEBI" id="CHEBI:57856"/>
        <dbReference type="ChEBI" id="CHEBI:59789"/>
        <dbReference type="ChEBI" id="CHEBI:65315"/>
        <dbReference type="ChEBI" id="CHEBI:74447"/>
        <dbReference type="EC" id="2.1.1.190"/>
    </reaction>
</comment>
<dbReference type="InterPro" id="IPR001566">
    <property type="entry name" value="23S_rRNA_MeTrfase_RlmD"/>
</dbReference>
<dbReference type="SUPFAM" id="SSF53335">
    <property type="entry name" value="S-adenosyl-L-methionine-dependent methyltransferases"/>
    <property type="match status" value="1"/>
</dbReference>
<keyword evidence="3 9" id="KW-0489">Methyltransferase</keyword>
<feature type="binding site" evidence="9 10">
    <location>
        <position position="386"/>
    </location>
    <ligand>
        <name>S-adenosyl-L-methionine</name>
        <dbReference type="ChEBI" id="CHEBI:59789"/>
    </ligand>
</feature>
<feature type="domain" description="TRAM" evidence="11">
    <location>
        <begin position="10"/>
        <end position="74"/>
    </location>
</feature>
<evidence type="ECO:0000313" key="12">
    <source>
        <dbReference type="EMBL" id="EEO29131.1"/>
    </source>
</evidence>
<dbReference type="SUPFAM" id="SSF50249">
    <property type="entry name" value="Nucleic acid-binding proteins"/>
    <property type="match status" value="1"/>
</dbReference>
<feature type="active site" description="Nucleophile" evidence="9 10">
    <location>
        <position position="419"/>
    </location>
</feature>
<organism evidence="12 13">
    <name type="scientific">Oxalobacter formigenes OXCC13</name>
    <dbReference type="NCBI Taxonomy" id="556269"/>
    <lineage>
        <taxon>Bacteria</taxon>
        <taxon>Pseudomonadati</taxon>
        <taxon>Pseudomonadota</taxon>
        <taxon>Betaproteobacteria</taxon>
        <taxon>Burkholderiales</taxon>
        <taxon>Oxalobacteraceae</taxon>
        <taxon>Oxalobacter</taxon>
    </lineage>
</organism>
<evidence type="ECO:0000256" key="2">
    <source>
        <dbReference type="ARBA" id="ARBA00022552"/>
    </source>
</evidence>
<keyword evidence="4 9" id="KW-0808">Transferase</keyword>
<dbReference type="Pfam" id="PF01938">
    <property type="entry name" value="TRAM"/>
    <property type="match status" value="1"/>
</dbReference>
<evidence type="ECO:0000256" key="6">
    <source>
        <dbReference type="ARBA" id="ARBA00022723"/>
    </source>
</evidence>
<protein>
    <recommendedName>
        <fullName evidence="9">23S rRNA (uracil(1939)-C(5))-methyltransferase RlmD</fullName>
        <ecNumber evidence="9">2.1.1.190</ecNumber>
    </recommendedName>
    <alternativeName>
        <fullName evidence="9">23S rRNA(m5U1939)-methyltransferase</fullName>
    </alternativeName>
</protein>
<keyword evidence="7 9" id="KW-0408">Iron</keyword>
<dbReference type="EMBL" id="GG658170">
    <property type="protein sequence ID" value="EEO29131.1"/>
    <property type="molecule type" value="Genomic_DNA"/>
</dbReference>
<reference evidence="12 13" key="1">
    <citation type="submission" date="2009-02" db="EMBL/GenBank/DDBJ databases">
        <title>The Genome Sequence of Oxalobacter formigenes OXCC13.</title>
        <authorList>
            <consortium name="The Broad Institute Genome Sequencing Platform"/>
            <person name="Ward D."/>
            <person name="Young S.K."/>
            <person name="Kodira C.D."/>
            <person name="Zeng Q."/>
            <person name="Koehrsen M."/>
            <person name="Alvarado L."/>
            <person name="Berlin A."/>
            <person name="Borenstein D."/>
            <person name="Chen Z."/>
            <person name="Engels R."/>
            <person name="Freedman E."/>
            <person name="Gellesch M."/>
            <person name="Goldberg J."/>
            <person name="Griggs A."/>
            <person name="Gujja S."/>
            <person name="Heiman D."/>
            <person name="Hepburn T."/>
            <person name="Howarth C."/>
            <person name="Jen D."/>
            <person name="Larson L."/>
            <person name="Lewis B."/>
            <person name="Mehta T."/>
            <person name="Park D."/>
            <person name="Pearson M."/>
            <person name="Roberts A."/>
            <person name="Saif S."/>
            <person name="Shea T."/>
            <person name="Shenoy N."/>
            <person name="Sisk P."/>
            <person name="Stolte C."/>
            <person name="Sykes S."/>
            <person name="Walk T."/>
            <person name="White J."/>
            <person name="Yandava C."/>
            <person name="Allison M.J."/>
            <person name="Lander E."/>
            <person name="Nusbaum C."/>
            <person name="Galagan J."/>
            <person name="Birren B."/>
        </authorList>
    </citation>
    <scope>NUCLEOTIDE SEQUENCE [LARGE SCALE GENOMIC DNA]</scope>
    <source>
        <strain evidence="12 13">OXCC13</strain>
    </source>
</reference>
<dbReference type="InterPro" id="IPR030391">
    <property type="entry name" value="MeTrfase_TrmA_CS"/>
</dbReference>
<dbReference type="Gene3D" id="2.40.50.140">
    <property type="entry name" value="Nucleic acid-binding proteins"/>
    <property type="match status" value="1"/>
</dbReference>
<dbReference type="AlphaFoldDB" id="C3X7F5"/>
<keyword evidence="1 9" id="KW-0004">4Fe-4S</keyword>
<evidence type="ECO:0000256" key="7">
    <source>
        <dbReference type="ARBA" id="ARBA00023004"/>
    </source>
</evidence>
<feature type="binding site" evidence="9">
    <location>
        <position position="175"/>
    </location>
    <ligand>
        <name>[4Fe-4S] cluster</name>
        <dbReference type="ChEBI" id="CHEBI:49883"/>
    </ligand>
</feature>
<dbReference type="Proteomes" id="UP000005089">
    <property type="component" value="Unassembled WGS sequence"/>
</dbReference>
<dbReference type="PANTHER" id="PTHR11061">
    <property type="entry name" value="RNA M5U METHYLTRANSFERASE"/>
    <property type="match status" value="1"/>
</dbReference>
<comment type="function">
    <text evidence="9">Catalyzes the formation of 5-methyl-uridine at position 1939 (m5U1939) in 23S rRNA.</text>
</comment>
<name>C3X7F5_OXAFO</name>
<keyword evidence="13" id="KW-1185">Reference proteome</keyword>
<dbReference type="CDD" id="cd02440">
    <property type="entry name" value="AdoMet_MTases"/>
    <property type="match status" value="1"/>
</dbReference>
<feature type="binding site" evidence="9">
    <location>
        <position position="365"/>
    </location>
    <ligand>
        <name>S-adenosyl-L-methionine</name>
        <dbReference type="ChEBI" id="CHEBI:59789"/>
    </ligand>
</feature>
<gene>
    <name evidence="9" type="primary">rlmD</name>
    <name evidence="12" type="synonym">rumA</name>
    <name evidence="12" type="ORF">OFBG_00159</name>
</gene>
<dbReference type="NCBIfam" id="TIGR00479">
    <property type="entry name" value="rumA"/>
    <property type="match status" value="1"/>
</dbReference>
<dbReference type="InterPro" id="IPR010280">
    <property type="entry name" value="U5_MeTrfase_fam"/>
</dbReference>
<dbReference type="GO" id="GO:0070475">
    <property type="term" value="P:rRNA base methylation"/>
    <property type="evidence" value="ECO:0007669"/>
    <property type="project" value="TreeGrafter"/>
</dbReference>
<dbReference type="InterPro" id="IPR002792">
    <property type="entry name" value="TRAM_dom"/>
</dbReference>
<dbReference type="GO" id="GO:0005506">
    <property type="term" value="F:iron ion binding"/>
    <property type="evidence" value="ECO:0007669"/>
    <property type="project" value="UniProtKB-UniRule"/>
</dbReference>
<keyword evidence="8 9" id="KW-0411">Iron-sulfur</keyword>
<dbReference type="NCBIfam" id="NF009639">
    <property type="entry name" value="PRK13168.1"/>
    <property type="match status" value="1"/>
</dbReference>
<dbReference type="Gene3D" id="3.40.50.150">
    <property type="entry name" value="Vaccinia Virus protein VP39"/>
    <property type="match status" value="1"/>
</dbReference>
<dbReference type="Pfam" id="PF05958">
    <property type="entry name" value="tRNA_U5-meth_tr"/>
    <property type="match status" value="1"/>
</dbReference>
<accession>C3X7F5</accession>
<feature type="binding site" evidence="9 10">
    <location>
        <position position="287"/>
    </location>
    <ligand>
        <name>S-adenosyl-L-methionine</name>
        <dbReference type="ChEBI" id="CHEBI:59789"/>
    </ligand>
</feature>
<dbReference type="EC" id="2.1.1.190" evidence="9"/>
<keyword evidence="6 9" id="KW-0479">Metal-binding</keyword>
<dbReference type="PROSITE" id="PS51687">
    <property type="entry name" value="SAM_MT_RNA_M5U"/>
    <property type="match status" value="1"/>
</dbReference>
<dbReference type="HAMAP" id="MF_01010">
    <property type="entry name" value="23SrRNA_methyltr_RlmD"/>
    <property type="match status" value="1"/>
</dbReference>
<evidence type="ECO:0000256" key="10">
    <source>
        <dbReference type="PROSITE-ProRule" id="PRU01024"/>
    </source>
</evidence>
<feature type="binding site" evidence="9 10">
    <location>
        <position position="337"/>
    </location>
    <ligand>
        <name>S-adenosyl-L-methionine</name>
        <dbReference type="ChEBI" id="CHEBI:59789"/>
    </ligand>
</feature>
<dbReference type="STRING" id="847.BRW83_2120"/>
<dbReference type="InterPro" id="IPR012340">
    <property type="entry name" value="NA-bd_OB-fold"/>
</dbReference>
<sequence length="464" mass="52277">MSQCALFVCQTRFMPINTIQIKSLDAEGRGVGHLSNEDGTPGKVVFVEGALPGEVVHFETVKKKSKWELAKMISLFRESPVRAKPKCPHFSVCGGCSMQHVEPSAQVAMKQRVLEDNLWHIGRVRPERMLRPIYGPYWGYRFRARLSVNYVPKKGGILVGFRERQSRYVVDMKECHVLPRHISDMLVPLRQLIESLSIMREVPQIEVAIGSDGDQLITALLLRIMAPLTADDESKLKRFADEYKVQWWLQTKGPDTIALFYPEKNALKYVLPEFSVEMPFKPNDFTQVNHHINQVLVSRALRLLDIGEDERIADLFCGLGNFSLPIARQAKEVVGIEGSDILTQRAEENAVLNGLEDKTKFACSNLFEMTAENWVALGKFDRILIDPPRDGAAAVCQAIANLDEKHAQFKPKRIVYVSCNPSTLARDAGILVTEGGYKLDMAGVINMFPHTSHVESMAVFELIR</sequence>
<feature type="binding site" evidence="9">
    <location>
        <position position="87"/>
    </location>
    <ligand>
        <name>[4Fe-4S] cluster</name>
        <dbReference type="ChEBI" id="CHEBI:49883"/>
    </ligand>
</feature>
<dbReference type="PANTHER" id="PTHR11061:SF49">
    <property type="entry name" value="23S RRNA (URACIL(1939)-C(5))-METHYLTRANSFERASE RLMD"/>
    <property type="match status" value="1"/>
</dbReference>
<feature type="binding site" evidence="9">
    <location>
        <position position="96"/>
    </location>
    <ligand>
        <name>[4Fe-4S] cluster</name>
        <dbReference type="ChEBI" id="CHEBI:49883"/>
    </ligand>
</feature>
<evidence type="ECO:0000256" key="3">
    <source>
        <dbReference type="ARBA" id="ARBA00022603"/>
    </source>
</evidence>